<organism evidence="2">
    <name type="scientific">Strombidinopsis acuminata</name>
    <dbReference type="NCBI Taxonomy" id="141414"/>
    <lineage>
        <taxon>Eukaryota</taxon>
        <taxon>Sar</taxon>
        <taxon>Alveolata</taxon>
        <taxon>Ciliophora</taxon>
        <taxon>Intramacronucleata</taxon>
        <taxon>Spirotrichea</taxon>
        <taxon>Choreotrichia</taxon>
        <taxon>Choreotrichida</taxon>
        <taxon>Strombidinopsidae</taxon>
        <taxon>Strombidinopsis</taxon>
    </lineage>
</organism>
<feature type="region of interest" description="Disordered" evidence="1">
    <location>
        <begin position="168"/>
        <end position="198"/>
    </location>
</feature>
<feature type="compositionally biased region" description="Polar residues" evidence="1">
    <location>
        <begin position="545"/>
        <end position="558"/>
    </location>
</feature>
<feature type="region of interest" description="Disordered" evidence="1">
    <location>
        <begin position="365"/>
        <end position="461"/>
    </location>
</feature>
<feature type="region of interest" description="Disordered" evidence="1">
    <location>
        <begin position="619"/>
        <end position="657"/>
    </location>
</feature>
<reference evidence="2" key="1">
    <citation type="submission" date="2021-01" db="EMBL/GenBank/DDBJ databases">
        <authorList>
            <person name="Corre E."/>
            <person name="Pelletier E."/>
            <person name="Niang G."/>
            <person name="Scheremetjew M."/>
            <person name="Finn R."/>
            <person name="Kale V."/>
            <person name="Holt S."/>
            <person name="Cochrane G."/>
            <person name="Meng A."/>
            <person name="Brown T."/>
            <person name="Cohen L."/>
        </authorList>
    </citation>
    <scope>NUCLEOTIDE SEQUENCE</scope>
    <source>
        <strain evidence="2">SPMC142</strain>
    </source>
</reference>
<evidence type="ECO:0000256" key="1">
    <source>
        <dbReference type="SAM" id="MobiDB-lite"/>
    </source>
</evidence>
<protein>
    <submittedName>
        <fullName evidence="2">Uncharacterized protein</fullName>
    </submittedName>
</protein>
<feature type="compositionally biased region" description="Low complexity" evidence="1">
    <location>
        <begin position="118"/>
        <end position="132"/>
    </location>
</feature>
<feature type="compositionally biased region" description="Low complexity" evidence="1">
    <location>
        <begin position="410"/>
        <end position="425"/>
    </location>
</feature>
<accession>A0A7S3U7S8</accession>
<feature type="region of interest" description="Disordered" evidence="1">
    <location>
        <begin position="118"/>
        <end position="147"/>
    </location>
</feature>
<dbReference type="EMBL" id="HBIQ01118051">
    <property type="protein sequence ID" value="CAE0605620.1"/>
    <property type="molecule type" value="Transcribed_RNA"/>
</dbReference>
<name>A0A7S3U7S8_9SPIT</name>
<gene>
    <name evidence="2" type="ORF">SACU0126_LOCUS37387</name>
</gene>
<dbReference type="AlphaFoldDB" id="A0A7S3U7S8"/>
<feature type="compositionally biased region" description="Low complexity" evidence="1">
    <location>
        <begin position="168"/>
        <end position="190"/>
    </location>
</feature>
<sequence length="707" mass="72488">MPPPVALPTATGDVHAVATVPGGCPFRQASTVTPPPTDLARSRGASSGLVALAPSTLLSGDSPVAAPGVPTLTAAQLAAFQKAYIKALQEQKELLAQSSRQAAANATSAAAATAPMVAQASRPGAAPARSGGRANGQTACPGPNRSHAPVPQLAAACVDGLVGNGAARKAPSRSGAASSAVSASSGAPSGILHSAADDDDESSEGLVLATSCAHGPLVTHPQMSSSSGMLVSVFPSSNESWLYVLMAGEFGVPFNIGLSAKGVVYGRLQFRAKMQQWALLHVDPSEWKALSLDTLIPATVHAWKSPIPPKSDARWICFPYLSKEPESCLDLPHLLAHGSYCLDVKPDVSPIMLSAQMPIPEATVQRDVKAIGARPTKKEAPKSSRKRQQKTQGSTPMIPDAALKRGGIDAGVAPAEAPASSASFGSGRGNPSKRARGAAAAPAKQSQPFDPRLTARRGADVGREQTSVMGAFSPGTSGDMVMRQLLQSLVFTHNSHQQHATQQIGQQQAAGSNGATIPSPRSMFEFLQYLEGAAKCNVGHQSGVNGQPSLVSTPSSDAVQAPSGGLPDSASFASLLGLLRSDSMQQSLAMLESQRADGMASSSELNLAALVRAASSNDMANANGASHDGMPPPQIPPWGGRGASRGNASLPGPPSIEDFHELQALAGSLKESPSVSSLMDLVRSSSASSLMELMNYSYSATNLAGME</sequence>
<evidence type="ECO:0000313" key="2">
    <source>
        <dbReference type="EMBL" id="CAE0605620.1"/>
    </source>
</evidence>
<proteinExistence type="predicted"/>
<feature type="compositionally biased region" description="Low complexity" evidence="1">
    <location>
        <begin position="437"/>
        <end position="447"/>
    </location>
</feature>
<feature type="region of interest" description="Disordered" evidence="1">
    <location>
        <begin position="545"/>
        <end position="564"/>
    </location>
</feature>